<keyword evidence="3" id="KW-1185">Reference proteome</keyword>
<dbReference type="PANTHER" id="PTHR33361">
    <property type="entry name" value="GLR0591 PROTEIN"/>
    <property type="match status" value="1"/>
</dbReference>
<evidence type="ECO:0000256" key="1">
    <source>
        <dbReference type="SAM" id="MobiDB-lite"/>
    </source>
</evidence>
<feature type="region of interest" description="Disordered" evidence="1">
    <location>
        <begin position="1"/>
        <end position="21"/>
    </location>
</feature>
<dbReference type="PANTHER" id="PTHR33361:SF2">
    <property type="entry name" value="DUF885 DOMAIN-CONTAINING PROTEIN"/>
    <property type="match status" value="1"/>
</dbReference>
<dbReference type="EMBL" id="PVTF01000002">
    <property type="protein sequence ID" value="PRY44817.1"/>
    <property type="molecule type" value="Genomic_DNA"/>
</dbReference>
<feature type="compositionally biased region" description="Low complexity" evidence="1">
    <location>
        <begin position="1"/>
        <end position="17"/>
    </location>
</feature>
<dbReference type="AlphaFoldDB" id="A0A2T0TGK3"/>
<dbReference type="Proteomes" id="UP000239494">
    <property type="component" value="Unassembled WGS sequence"/>
</dbReference>
<proteinExistence type="predicted"/>
<organism evidence="2 3">
    <name type="scientific">Umezawaea tangerina</name>
    <dbReference type="NCBI Taxonomy" id="84725"/>
    <lineage>
        <taxon>Bacteria</taxon>
        <taxon>Bacillati</taxon>
        <taxon>Actinomycetota</taxon>
        <taxon>Actinomycetes</taxon>
        <taxon>Pseudonocardiales</taxon>
        <taxon>Pseudonocardiaceae</taxon>
        <taxon>Umezawaea</taxon>
    </lineage>
</organism>
<accession>A0A2T0TGK3</accession>
<protein>
    <submittedName>
        <fullName evidence="2">Uncharacterized protein DUF885</fullName>
    </submittedName>
</protein>
<evidence type="ECO:0000313" key="2">
    <source>
        <dbReference type="EMBL" id="PRY44817.1"/>
    </source>
</evidence>
<evidence type="ECO:0000313" key="3">
    <source>
        <dbReference type="Proteomes" id="UP000239494"/>
    </source>
</evidence>
<sequence>MSSHLSGTAQSGTTGAGPDPVSAVVDHVFERYPQVGRRAGRHDLDARLPDVVPDSPSDVDGLLARLSARLDALPEDADPEVRADLATAAGVLADERFRVVERGRPHRGPGDWLAETGVHVYLRGDYAPLEERVAALTSHLAQLPDFLAAAAGTLGAELPAGERISGVENAKAQAVSIPDLVARLVADRPELAGGPLPDLAGAAGAACADFAAAVAATKPVRAVLGPELLAAHLAAAEGIDVPVDELLAEVEAEVVGLVARLDALATRLGARNRPELHELLSARVPEGSVVAALTGIVERLRGFWTEQDVVTVTSAQGLDIRPARDRSTSAAVGFDIGGPLEAVPQPHVLHVPEPRDPAALRDYLNEPMLEMIAVHEVFPGHYLHHEATAGAAGLIRRCVPWFPGTTEGWAHYTEELAIERGLAEGRPLVEVAALRFALEAATRALAFLSVHSGRSGFGPAVLRAVELCGWSPERATREVLAVVADPHNAMYTIGKLHIRRWRELSGAGASTADLKAFHDRVTRCGSAPLSAVRRYYLDGQPVAAASATE</sequence>
<comment type="caution">
    <text evidence="2">The sequence shown here is derived from an EMBL/GenBank/DDBJ whole genome shotgun (WGS) entry which is preliminary data.</text>
</comment>
<dbReference type="InterPro" id="IPR010281">
    <property type="entry name" value="DUF885"/>
</dbReference>
<gene>
    <name evidence="2" type="ORF">CLV43_102382</name>
</gene>
<reference evidence="2 3" key="1">
    <citation type="submission" date="2018-03" db="EMBL/GenBank/DDBJ databases">
        <title>Genomic Encyclopedia of Archaeal and Bacterial Type Strains, Phase II (KMG-II): from individual species to whole genera.</title>
        <authorList>
            <person name="Goeker M."/>
        </authorList>
    </citation>
    <scope>NUCLEOTIDE SEQUENCE [LARGE SCALE GENOMIC DNA]</scope>
    <source>
        <strain evidence="2 3">DSM 44720</strain>
    </source>
</reference>
<dbReference type="Pfam" id="PF05960">
    <property type="entry name" value="DUF885"/>
    <property type="match status" value="1"/>
</dbReference>
<name>A0A2T0TGK3_9PSEU</name>
<dbReference type="RefSeq" id="WP_170155740.1">
    <property type="nucleotide sequence ID" value="NZ_PVTF01000002.1"/>
</dbReference>